<dbReference type="Gene3D" id="2.60.120.260">
    <property type="entry name" value="Galactose-binding domain-like"/>
    <property type="match status" value="2"/>
</dbReference>
<keyword evidence="2" id="KW-0732">Signal</keyword>
<dbReference type="InterPro" id="IPR011043">
    <property type="entry name" value="Gal_Oxase/kelch_b-propeller"/>
</dbReference>
<dbReference type="InterPro" id="IPR014756">
    <property type="entry name" value="Ig_E-set"/>
</dbReference>
<accession>A0A918EEF7</accession>
<dbReference type="Gene3D" id="2.60.40.10">
    <property type="entry name" value="Immunoglobulins"/>
    <property type="match status" value="1"/>
</dbReference>
<dbReference type="InterPro" id="IPR015202">
    <property type="entry name" value="GO-like_E_set"/>
</dbReference>
<feature type="domain" description="F5/8 type C" evidence="3">
    <location>
        <begin position="179"/>
        <end position="327"/>
    </location>
</feature>
<sequence length="817" mass="86273">MDEPTTRVPARSRRPRWTLIAVAAATAAALTTGPQSAAEPFVTTPFPDQDRLPAPALDRTGWRATASSEDGAGRADGVLDPAGGRHWTSGADQRGERWIAIALPTPRTVSALVYHPLRGAQAQLFLDYRIDVRTPERDWFPVSSGRLGHTEEAKTIAFPATTASAVRLVATDTAAPRQVSAARLDLLGDPGHRPGSVPLPRTGWTATGRNGAQSAAAVLDDDPRTFWSGRRTASGAPSITLDLGRPQRVDGLVYAPPRDRSKRVLGYAVSTSSDGAQFTEVARGTWSDDDYPKTAVFDRVAQARHVRLTAQQGPEEVEAAEITLDGPAAPATHGAWSARTIGLPLVPAAAAVLPDGTLLTWSSGKRTAISTDSPTHTARLRPDSGVVEPEKQAEVSHEMFCPGTTALADGRLLVTGGDSITSTSSYDPATGRWSREAGMAAPRGYPGMTLLSTGEAFVLGGSWNSHGAGRDGDHPGEVFSPATGRWRTLPGVLGSTIHTADEGGPYRADNHGWFHAVRGGRVFHAGPGNTMHWIDTAGSGTATSAGTRGTQDAMHGNAASYDVGKIFTAGGAPHYRPLENEIADPRYLASNRARLIDLTGAGGPRVTDGGAMRFRRAYATSVVLPDGKVLVIGGQRVPLEFTDTDAVLTPELWNPADNSFTPQATMAVPRNYHSVATLLPDGRVFSGGGGLCGQLPCETNHPDGQVFSPPYLFDRDGREAPRPTIHTAPATATAGGQLTVEADDGVSFVLVRYGPVTHTVNNDQRRIPLRTVSTSPATRTRYTVEIPPAGDVLPGNHMLFALKNGVPSVAKIVNVGL</sequence>
<evidence type="ECO:0000256" key="2">
    <source>
        <dbReference type="SAM" id="SignalP"/>
    </source>
</evidence>
<protein>
    <recommendedName>
        <fullName evidence="3">F5/8 type C domain-containing protein</fullName>
    </recommendedName>
</protein>
<dbReference type="Pfam" id="PF00754">
    <property type="entry name" value="F5_F8_type_C"/>
    <property type="match status" value="2"/>
</dbReference>
<proteinExistence type="predicted"/>
<organism evidence="4 5">
    <name type="scientific">Saccharothrix coeruleofusca</name>
    <dbReference type="NCBI Taxonomy" id="33919"/>
    <lineage>
        <taxon>Bacteria</taxon>
        <taxon>Bacillati</taxon>
        <taxon>Actinomycetota</taxon>
        <taxon>Actinomycetes</taxon>
        <taxon>Pseudonocardiales</taxon>
        <taxon>Pseudonocardiaceae</taxon>
        <taxon>Saccharothrix</taxon>
    </lineage>
</organism>
<dbReference type="InterPro" id="IPR037293">
    <property type="entry name" value="Gal_Oxidase_central_sf"/>
</dbReference>
<evidence type="ECO:0000313" key="4">
    <source>
        <dbReference type="EMBL" id="GGP65106.1"/>
    </source>
</evidence>
<feature type="region of interest" description="Disordered" evidence="1">
    <location>
        <begin position="186"/>
        <end position="205"/>
    </location>
</feature>
<dbReference type="RefSeq" id="WP_189225016.1">
    <property type="nucleotide sequence ID" value="NZ_BMRG01000008.1"/>
</dbReference>
<dbReference type="CDD" id="cd02851">
    <property type="entry name" value="E_set_GO_C"/>
    <property type="match status" value="1"/>
</dbReference>
<dbReference type="InterPro" id="IPR006652">
    <property type="entry name" value="Kelch_1"/>
</dbReference>
<feature type="signal peptide" evidence="2">
    <location>
        <begin position="1"/>
        <end position="37"/>
    </location>
</feature>
<dbReference type="PANTHER" id="PTHR32208">
    <property type="entry name" value="SECRETED PROTEIN-RELATED"/>
    <property type="match status" value="1"/>
</dbReference>
<dbReference type="InterPro" id="IPR013783">
    <property type="entry name" value="Ig-like_fold"/>
</dbReference>
<feature type="chain" id="PRO_5037713040" description="F5/8 type C domain-containing protein" evidence="2">
    <location>
        <begin position="38"/>
        <end position="817"/>
    </location>
</feature>
<dbReference type="Proteomes" id="UP000639606">
    <property type="component" value="Unassembled WGS sequence"/>
</dbReference>
<dbReference type="EMBL" id="BMRG01000008">
    <property type="protein sequence ID" value="GGP65106.1"/>
    <property type="molecule type" value="Genomic_DNA"/>
</dbReference>
<dbReference type="SUPFAM" id="SSF81296">
    <property type="entry name" value="E set domains"/>
    <property type="match status" value="1"/>
</dbReference>
<dbReference type="AlphaFoldDB" id="A0A918EEF7"/>
<dbReference type="SMART" id="SM00612">
    <property type="entry name" value="Kelch"/>
    <property type="match status" value="2"/>
</dbReference>
<gene>
    <name evidence="4" type="ORF">GCM10010185_42220</name>
</gene>
<dbReference type="PROSITE" id="PS50022">
    <property type="entry name" value="FA58C_3"/>
    <property type="match status" value="1"/>
</dbReference>
<feature type="region of interest" description="Disordered" evidence="1">
    <location>
        <begin position="63"/>
        <end position="91"/>
    </location>
</feature>
<reference evidence="4" key="1">
    <citation type="journal article" date="2014" name="Int. J. Syst. Evol. Microbiol.">
        <title>Complete genome sequence of Corynebacterium casei LMG S-19264T (=DSM 44701T), isolated from a smear-ripened cheese.</title>
        <authorList>
            <consortium name="US DOE Joint Genome Institute (JGI-PGF)"/>
            <person name="Walter F."/>
            <person name="Albersmeier A."/>
            <person name="Kalinowski J."/>
            <person name="Ruckert C."/>
        </authorList>
    </citation>
    <scope>NUCLEOTIDE SEQUENCE</scope>
    <source>
        <strain evidence="4">JCM 3313</strain>
    </source>
</reference>
<evidence type="ECO:0000313" key="5">
    <source>
        <dbReference type="Proteomes" id="UP000639606"/>
    </source>
</evidence>
<dbReference type="SUPFAM" id="SSF50965">
    <property type="entry name" value="Galactose oxidase, central domain"/>
    <property type="match status" value="1"/>
</dbReference>
<dbReference type="PANTHER" id="PTHR32208:SF56">
    <property type="entry name" value="GALACTOSE OXIDASE-RELATED"/>
    <property type="match status" value="1"/>
</dbReference>
<dbReference type="InterPro" id="IPR008979">
    <property type="entry name" value="Galactose-bd-like_sf"/>
</dbReference>
<dbReference type="GO" id="GO:0005975">
    <property type="term" value="P:carbohydrate metabolic process"/>
    <property type="evidence" value="ECO:0007669"/>
    <property type="project" value="UniProtKB-ARBA"/>
</dbReference>
<dbReference type="Gene3D" id="2.130.10.80">
    <property type="entry name" value="Galactose oxidase/kelch, beta-propeller"/>
    <property type="match status" value="1"/>
</dbReference>
<name>A0A918EEF7_9PSEU</name>
<reference evidence="4" key="2">
    <citation type="submission" date="2020-09" db="EMBL/GenBank/DDBJ databases">
        <authorList>
            <person name="Sun Q."/>
            <person name="Ohkuma M."/>
        </authorList>
    </citation>
    <scope>NUCLEOTIDE SEQUENCE</scope>
    <source>
        <strain evidence="4">JCM 3313</strain>
    </source>
</reference>
<dbReference type="SUPFAM" id="SSF49785">
    <property type="entry name" value="Galactose-binding domain-like"/>
    <property type="match status" value="2"/>
</dbReference>
<dbReference type="InterPro" id="IPR000421">
    <property type="entry name" value="FA58C"/>
</dbReference>
<evidence type="ECO:0000256" key="1">
    <source>
        <dbReference type="SAM" id="MobiDB-lite"/>
    </source>
</evidence>
<keyword evidence="5" id="KW-1185">Reference proteome</keyword>
<dbReference type="Pfam" id="PF09118">
    <property type="entry name" value="GO-like_E_set"/>
    <property type="match status" value="1"/>
</dbReference>
<comment type="caution">
    <text evidence="4">The sequence shown here is derived from an EMBL/GenBank/DDBJ whole genome shotgun (WGS) entry which is preliminary data.</text>
</comment>
<evidence type="ECO:0000259" key="3">
    <source>
        <dbReference type="PROSITE" id="PS50022"/>
    </source>
</evidence>